<gene>
    <name evidence="2" type="ORF">H9626_11565</name>
</gene>
<organism evidence="2 3">
    <name type="scientific">Phocaeicola faecium</name>
    <dbReference type="NCBI Taxonomy" id="2762213"/>
    <lineage>
        <taxon>Bacteria</taxon>
        <taxon>Pseudomonadati</taxon>
        <taxon>Bacteroidota</taxon>
        <taxon>Bacteroidia</taxon>
        <taxon>Bacteroidales</taxon>
        <taxon>Bacteroidaceae</taxon>
        <taxon>Phocaeicola</taxon>
    </lineage>
</organism>
<evidence type="ECO:0008006" key="4">
    <source>
        <dbReference type="Google" id="ProtNLM"/>
    </source>
</evidence>
<evidence type="ECO:0000313" key="2">
    <source>
        <dbReference type="EMBL" id="MBD8002841.1"/>
    </source>
</evidence>
<proteinExistence type="predicted"/>
<protein>
    <recommendedName>
        <fullName evidence="4">Avirulence protein</fullName>
    </recommendedName>
</protein>
<dbReference type="RefSeq" id="WP_191710554.1">
    <property type="nucleotide sequence ID" value="NZ_JACSPQ010000017.1"/>
</dbReference>
<comment type="caution">
    <text evidence="2">The sequence shown here is derived from an EMBL/GenBank/DDBJ whole genome shotgun (WGS) entry which is preliminary data.</text>
</comment>
<feature type="signal peptide" evidence="1">
    <location>
        <begin position="1"/>
        <end position="22"/>
    </location>
</feature>
<dbReference type="EMBL" id="JACSPQ010000017">
    <property type="protein sequence ID" value="MBD8002841.1"/>
    <property type="molecule type" value="Genomic_DNA"/>
</dbReference>
<keyword evidence="1" id="KW-0732">Signal</keyword>
<name>A0ABR8VEH4_9BACT</name>
<reference evidence="2 3" key="1">
    <citation type="submission" date="2020-08" db="EMBL/GenBank/DDBJ databases">
        <title>A Genomic Blueprint of the Chicken Gut Microbiome.</title>
        <authorList>
            <person name="Gilroy R."/>
            <person name="Ravi A."/>
            <person name="Getino M."/>
            <person name="Pursley I."/>
            <person name="Horton D.L."/>
            <person name="Alikhan N.-F."/>
            <person name="Baker D."/>
            <person name="Gharbi K."/>
            <person name="Hall N."/>
            <person name="Watson M."/>
            <person name="Adriaenssens E.M."/>
            <person name="Foster-Nyarko E."/>
            <person name="Jarju S."/>
            <person name="Secka A."/>
            <person name="Antonio M."/>
            <person name="Oren A."/>
            <person name="Chaudhuri R."/>
            <person name="La Ragione R.M."/>
            <person name="Hildebrand F."/>
            <person name="Pallen M.J."/>
        </authorList>
    </citation>
    <scope>NUCLEOTIDE SEQUENCE [LARGE SCALE GENOMIC DNA]</scope>
    <source>
        <strain evidence="2 3">Sa1YUN3</strain>
    </source>
</reference>
<dbReference type="Proteomes" id="UP000616346">
    <property type="component" value="Unassembled WGS sequence"/>
</dbReference>
<keyword evidence="3" id="KW-1185">Reference proteome</keyword>
<evidence type="ECO:0000313" key="3">
    <source>
        <dbReference type="Proteomes" id="UP000616346"/>
    </source>
</evidence>
<evidence type="ECO:0000256" key="1">
    <source>
        <dbReference type="SAM" id="SignalP"/>
    </source>
</evidence>
<feature type="chain" id="PRO_5045282513" description="Avirulence protein" evidence="1">
    <location>
        <begin position="23"/>
        <end position="451"/>
    </location>
</feature>
<dbReference type="InterPro" id="IPR045690">
    <property type="entry name" value="DUF6055"/>
</dbReference>
<accession>A0ABR8VEH4</accession>
<dbReference type="Pfam" id="PF19527">
    <property type="entry name" value="DUF6055"/>
    <property type="match status" value="1"/>
</dbReference>
<sequence length="451" mass="51517">MKTPSLLLSSFLCAALTLPAAAQHVCPKEACANFKGKEIYIPKDLQGMDLTDTASVWSYHRLCCTDNLAIFWQKGFGNDLSNPPRLEGQEMKVDMKNLTEKLEHFYTFFRDTLQFTKPGSNSDRYRMMVMLNYSLEGTAYGGDYDGVIGGLWVAPNRIQDEKLNCVAHELGHSFQSQITCDGAGEAWGGCGFFEMASQWMLWQVNPDWQTDERYHWEAFTKLSHKAFLHLENIYHSPYVLEYWSTKHGKPFIAEMFRQGKRGEDPVITYKRMTKLSQGDFCDEMFDACRHFINWDFDRVWKNSRPYANQYTCRLIAQPEGWYQVAAENCPENYGFNAIPLVVPESGKKVEVTFEGISQPIEGYTAVNSDKAGWRYGFVAVTAEGKSIYGDMESAPSGKLSFQTPDNAQLSYLWLVVMGAPTEHWMNPSPESKEKDAQWPYRIKLKGTTPKN</sequence>